<dbReference type="Pfam" id="PF00023">
    <property type="entry name" value="Ank"/>
    <property type="match status" value="1"/>
</dbReference>
<dbReference type="Proteomes" id="UP000041254">
    <property type="component" value="Unassembled WGS sequence"/>
</dbReference>
<organism evidence="5 6">
    <name type="scientific">Vitrella brassicaformis (strain CCMP3155)</name>
    <dbReference type="NCBI Taxonomy" id="1169540"/>
    <lineage>
        <taxon>Eukaryota</taxon>
        <taxon>Sar</taxon>
        <taxon>Alveolata</taxon>
        <taxon>Colpodellida</taxon>
        <taxon>Vitrellaceae</taxon>
        <taxon>Vitrella</taxon>
    </lineage>
</organism>
<dbReference type="InParanoid" id="A0A0G4EI23"/>
<dbReference type="PANTHER" id="PTHR24161">
    <property type="entry name" value="ANK_REP_REGION DOMAIN-CONTAINING PROTEIN-RELATED"/>
    <property type="match status" value="1"/>
</dbReference>
<dbReference type="InterPro" id="IPR036770">
    <property type="entry name" value="Ankyrin_rpt-contain_sf"/>
</dbReference>
<feature type="region of interest" description="Disordered" evidence="4">
    <location>
        <begin position="296"/>
        <end position="367"/>
    </location>
</feature>
<accession>A0A0G4EI23</accession>
<dbReference type="AlphaFoldDB" id="A0A0G4EI23"/>
<keyword evidence="2 3" id="KW-0040">ANK repeat</keyword>
<dbReference type="PROSITE" id="PS50088">
    <property type="entry name" value="ANK_REPEAT"/>
    <property type="match status" value="5"/>
</dbReference>
<gene>
    <name evidence="5" type="ORF">Vbra_4967</name>
</gene>
<evidence type="ECO:0000256" key="3">
    <source>
        <dbReference type="PROSITE-ProRule" id="PRU00023"/>
    </source>
</evidence>
<feature type="repeat" description="ANK" evidence="3">
    <location>
        <begin position="101"/>
        <end position="133"/>
    </location>
</feature>
<dbReference type="PANTHER" id="PTHR24161:SF122">
    <property type="match status" value="1"/>
</dbReference>
<sequence length="367" mass="38231">MAMASSERSVFTIVEAKRKEALTQSLPEEFRRALSVADSEEEATAEDLQTIAEAVERNAFDVDTRDPSGSTLLALASSRGKVDIATMLIGKGADVAATDKLGFTPLHVAAANGQRDVVKELIDAGAEVSQENNWGAQPLHLAASSGTPEVCDLLLSTGGSVSATDLSGRTPLLQACQTGNYDTVALLGPKDMSAVNKPDCDQYVTPLHAAATHGHLPTVELLLRLGADPTARDVKGQTPLHSVAAAGNRRDKKRVLVARALCEAGADMEATDDEGRTAVDLAKSVRHTAFIAYAERGELPDATNEAPRPPAAEQDNPQNGAATDSVLEIAPAPPDGLITNGDAASARGRGTGRGRGAGTHLSYEGED</sequence>
<dbReference type="SUPFAM" id="SSF48403">
    <property type="entry name" value="Ankyrin repeat"/>
    <property type="match status" value="1"/>
</dbReference>
<evidence type="ECO:0000256" key="4">
    <source>
        <dbReference type="SAM" id="MobiDB-lite"/>
    </source>
</evidence>
<name>A0A0G4EI23_VITBC</name>
<dbReference type="EMBL" id="CDMY01000234">
    <property type="protein sequence ID" value="CEL95638.1"/>
    <property type="molecule type" value="Genomic_DNA"/>
</dbReference>
<keyword evidence="1" id="KW-0677">Repeat</keyword>
<evidence type="ECO:0000313" key="5">
    <source>
        <dbReference type="EMBL" id="CEL95638.1"/>
    </source>
</evidence>
<dbReference type="OMA" id="ENNWGAQ"/>
<dbReference type="SMART" id="SM00248">
    <property type="entry name" value="ANK"/>
    <property type="match status" value="6"/>
</dbReference>
<dbReference type="Pfam" id="PF12796">
    <property type="entry name" value="Ank_2"/>
    <property type="match status" value="2"/>
</dbReference>
<evidence type="ECO:0000313" key="6">
    <source>
        <dbReference type="Proteomes" id="UP000041254"/>
    </source>
</evidence>
<feature type="repeat" description="ANK" evidence="3">
    <location>
        <begin position="235"/>
        <end position="273"/>
    </location>
</feature>
<dbReference type="STRING" id="1169540.A0A0G4EI23"/>
<proteinExistence type="predicted"/>
<feature type="repeat" description="ANK" evidence="3">
    <location>
        <begin position="134"/>
        <end position="166"/>
    </location>
</feature>
<dbReference type="VEuPathDB" id="CryptoDB:Vbra_4967"/>
<protein>
    <submittedName>
        <fullName evidence="5">Uncharacterized protein</fullName>
    </submittedName>
</protein>
<reference evidence="5 6" key="1">
    <citation type="submission" date="2014-11" db="EMBL/GenBank/DDBJ databases">
        <authorList>
            <person name="Zhu J."/>
            <person name="Qi W."/>
            <person name="Song R."/>
        </authorList>
    </citation>
    <scope>NUCLEOTIDE SEQUENCE [LARGE SCALE GENOMIC DNA]</scope>
</reference>
<dbReference type="Gene3D" id="1.25.40.20">
    <property type="entry name" value="Ankyrin repeat-containing domain"/>
    <property type="match status" value="3"/>
</dbReference>
<dbReference type="InterPro" id="IPR002110">
    <property type="entry name" value="Ankyrin_rpt"/>
</dbReference>
<evidence type="ECO:0000256" key="1">
    <source>
        <dbReference type="ARBA" id="ARBA00022737"/>
    </source>
</evidence>
<dbReference type="PRINTS" id="PR01415">
    <property type="entry name" value="ANKYRIN"/>
</dbReference>
<dbReference type="PhylomeDB" id="A0A0G4EI23"/>
<feature type="repeat" description="ANK" evidence="3">
    <location>
        <begin position="202"/>
        <end position="234"/>
    </location>
</feature>
<evidence type="ECO:0000256" key="2">
    <source>
        <dbReference type="ARBA" id="ARBA00023043"/>
    </source>
</evidence>
<dbReference type="OrthoDB" id="20872at2759"/>
<dbReference type="PROSITE" id="PS50297">
    <property type="entry name" value="ANK_REP_REGION"/>
    <property type="match status" value="5"/>
</dbReference>
<keyword evidence="6" id="KW-1185">Reference proteome</keyword>
<feature type="repeat" description="ANK" evidence="3">
    <location>
        <begin position="68"/>
        <end position="100"/>
    </location>
</feature>